<evidence type="ECO:0000259" key="2">
    <source>
        <dbReference type="PROSITE" id="PS50110"/>
    </source>
</evidence>
<dbReference type="PROSITE" id="PS50110">
    <property type="entry name" value="RESPONSE_REGULATORY"/>
    <property type="match status" value="1"/>
</dbReference>
<dbReference type="SUPFAM" id="SSF52172">
    <property type="entry name" value="CheY-like"/>
    <property type="match status" value="1"/>
</dbReference>
<evidence type="ECO:0000256" key="1">
    <source>
        <dbReference type="PROSITE-ProRule" id="PRU00169"/>
    </source>
</evidence>
<sequence>MRATGRHRRGNQASADATKVLVVENDTFVREMAVAGLENAGFEVTEAATGGPVAADRISAPPTA</sequence>
<feature type="domain" description="Response regulatory" evidence="2">
    <location>
        <begin position="19"/>
        <end position="64"/>
    </location>
</feature>
<protein>
    <recommendedName>
        <fullName evidence="2">Response regulatory domain-containing protein</fullName>
    </recommendedName>
</protein>
<accession>A0A1B2EUL3</accession>
<dbReference type="GO" id="GO:0000160">
    <property type="term" value="P:phosphorelay signal transduction system"/>
    <property type="evidence" value="ECO:0007669"/>
    <property type="project" value="InterPro"/>
</dbReference>
<dbReference type="EMBL" id="CP016618">
    <property type="protein sequence ID" value="ANY83657.1"/>
    <property type="molecule type" value="Genomic_DNA"/>
</dbReference>
<gene>
    <name evidence="3" type="ORF">BB934_36005</name>
</gene>
<dbReference type="InterPro" id="IPR001789">
    <property type="entry name" value="Sig_transdc_resp-reg_receiver"/>
</dbReference>
<dbReference type="Gene3D" id="3.40.50.2300">
    <property type="match status" value="1"/>
</dbReference>
<organism evidence="3">
    <name type="scientific">Microvirga ossetica</name>
    <dbReference type="NCBI Taxonomy" id="1882682"/>
    <lineage>
        <taxon>Bacteria</taxon>
        <taxon>Pseudomonadati</taxon>
        <taxon>Pseudomonadota</taxon>
        <taxon>Alphaproteobacteria</taxon>
        <taxon>Hyphomicrobiales</taxon>
        <taxon>Methylobacteriaceae</taxon>
        <taxon>Microvirga</taxon>
    </lineage>
</organism>
<proteinExistence type="predicted"/>
<dbReference type="AlphaFoldDB" id="A0A1B2EUL3"/>
<dbReference type="InterPro" id="IPR011006">
    <property type="entry name" value="CheY-like_superfamily"/>
</dbReference>
<comment type="caution">
    <text evidence="1">Lacks conserved residue(s) required for the propagation of feature annotation.</text>
</comment>
<geneLocation type="plasmid" evidence="3">
    <name>unnamed3</name>
</geneLocation>
<reference evidence="3" key="1">
    <citation type="submission" date="2016-07" db="EMBL/GenBank/DDBJ databases">
        <title>Microvirga ossetica sp. nov. a new species of rhizobia isolated from root nodules of the legume species Vicia alpestris Steven originated from North Ossetia region in the Caucasus.</title>
        <authorList>
            <person name="Safronova V.I."/>
            <person name="Kuznetsova I.G."/>
            <person name="Sazanova A.L."/>
            <person name="Belimov A."/>
            <person name="Andronov E."/>
            <person name="Osledkin Y.S."/>
            <person name="Onishchuk O.P."/>
            <person name="Kurchak O.N."/>
            <person name="Shaposhnikov A.I."/>
            <person name="Willems A."/>
            <person name="Tikhonovich I.A."/>
        </authorList>
    </citation>
    <scope>NUCLEOTIDE SEQUENCE [LARGE SCALE GENOMIC DNA]</scope>
    <source>
        <strain evidence="3">V5/3M</strain>
        <plasmid evidence="3">unnamed3</plasmid>
    </source>
</reference>
<keyword evidence="3" id="KW-0614">Plasmid</keyword>
<evidence type="ECO:0000313" key="3">
    <source>
        <dbReference type="EMBL" id="ANY83657.1"/>
    </source>
</evidence>
<name>A0A1B2EUL3_9HYPH</name>
<dbReference type="KEGG" id="moc:BB934_36005"/>